<dbReference type="InterPro" id="IPR014710">
    <property type="entry name" value="RmlC-like_jellyroll"/>
</dbReference>
<gene>
    <name evidence="3" type="ORF">LWC05_12775</name>
</gene>
<proteinExistence type="predicted"/>
<dbReference type="InterPro" id="IPR039935">
    <property type="entry name" value="YML079W-like"/>
</dbReference>
<comment type="caution">
    <text evidence="3">The sequence shown here is derived from an EMBL/GenBank/DDBJ whole genome shotgun (WGS) entry which is preliminary data.</text>
</comment>
<reference evidence="3 4" key="1">
    <citation type="submission" date="2021-12" db="EMBL/GenBank/DDBJ databases">
        <title>Genome sequence of Acetobacter sicerae DmPark20a_162.</title>
        <authorList>
            <person name="Chaston J.M."/>
        </authorList>
    </citation>
    <scope>NUCLEOTIDE SEQUENCE [LARGE SCALE GENOMIC DNA]</scope>
    <source>
        <strain evidence="3 4">DmPark20a_162</strain>
    </source>
</reference>
<dbReference type="PANTHER" id="PTHR33387:SF3">
    <property type="entry name" value="DUF985 DOMAIN-CONTAINING PROTEIN"/>
    <property type="match status" value="1"/>
</dbReference>
<name>A0ABS8VXE0_9PROT</name>
<accession>A0ABS8VXE0</accession>
<evidence type="ECO:0000313" key="4">
    <source>
        <dbReference type="Proteomes" id="UP001521074"/>
    </source>
</evidence>
<dbReference type="Pfam" id="PF06172">
    <property type="entry name" value="Cupin_5"/>
    <property type="match status" value="1"/>
</dbReference>
<dbReference type="EMBL" id="JAJSOJ010000044">
    <property type="protein sequence ID" value="MCE0744753.1"/>
    <property type="molecule type" value="Genomic_DNA"/>
</dbReference>
<evidence type="ECO:0000259" key="2">
    <source>
        <dbReference type="Pfam" id="PF06172"/>
    </source>
</evidence>
<dbReference type="PANTHER" id="PTHR33387">
    <property type="entry name" value="RMLC-LIKE JELLY ROLL FOLD PROTEIN"/>
    <property type="match status" value="1"/>
</dbReference>
<dbReference type="CDD" id="cd06121">
    <property type="entry name" value="cupin_YML079wp"/>
    <property type="match status" value="1"/>
</dbReference>
<organism evidence="3 4">
    <name type="scientific">Acetobacter sicerae</name>
    <dbReference type="NCBI Taxonomy" id="85325"/>
    <lineage>
        <taxon>Bacteria</taxon>
        <taxon>Pseudomonadati</taxon>
        <taxon>Pseudomonadota</taxon>
        <taxon>Alphaproteobacteria</taxon>
        <taxon>Acetobacterales</taxon>
        <taxon>Acetobacteraceae</taxon>
        <taxon>Acetobacter</taxon>
    </lineage>
</organism>
<dbReference type="InterPro" id="IPR009327">
    <property type="entry name" value="Cupin_DUF985"/>
</dbReference>
<feature type="region of interest" description="Disordered" evidence="1">
    <location>
        <begin position="131"/>
        <end position="150"/>
    </location>
</feature>
<dbReference type="RefSeq" id="WP_232878539.1">
    <property type="nucleotide sequence ID" value="NZ_JAJSOJ010000044.1"/>
</dbReference>
<dbReference type="SUPFAM" id="SSF51182">
    <property type="entry name" value="RmlC-like cupins"/>
    <property type="match status" value="1"/>
</dbReference>
<evidence type="ECO:0000256" key="1">
    <source>
        <dbReference type="SAM" id="MobiDB-lite"/>
    </source>
</evidence>
<keyword evidence="4" id="KW-1185">Reference proteome</keyword>
<protein>
    <submittedName>
        <fullName evidence="3">Cupin domain-containing protein</fullName>
    </submittedName>
</protein>
<feature type="domain" description="DUF985" evidence="2">
    <location>
        <begin position="4"/>
        <end position="132"/>
    </location>
</feature>
<dbReference type="Proteomes" id="UP001521074">
    <property type="component" value="Unassembled WGS sequence"/>
</dbReference>
<sequence length="150" mass="16648">MIAQDIINQLGLIPHPEGGWYRETWRDQRAGSDERGCASLIYYLLERGQRSHWHKIDATEIWLHQGGGTLRLHTWSGGDVTTRHLGQDLADGELLQACVEPGEWQAAETDAAWVLVGCMVAPGFTFSEFEMAPPGWEPHQPGQASSDPAD</sequence>
<dbReference type="InterPro" id="IPR011051">
    <property type="entry name" value="RmlC_Cupin_sf"/>
</dbReference>
<dbReference type="Gene3D" id="2.60.120.10">
    <property type="entry name" value="Jelly Rolls"/>
    <property type="match status" value="1"/>
</dbReference>
<evidence type="ECO:0000313" key="3">
    <source>
        <dbReference type="EMBL" id="MCE0744753.1"/>
    </source>
</evidence>